<feature type="transmembrane region" description="Helical" evidence="12">
    <location>
        <begin position="339"/>
        <end position="363"/>
    </location>
</feature>
<evidence type="ECO:0000256" key="5">
    <source>
        <dbReference type="ARBA" id="ARBA00022741"/>
    </source>
</evidence>
<dbReference type="GO" id="GO:0012505">
    <property type="term" value="C:endomembrane system"/>
    <property type="evidence" value="ECO:0007669"/>
    <property type="project" value="UniProtKB-SubCell"/>
</dbReference>
<dbReference type="Gene3D" id="3.80.10.10">
    <property type="entry name" value="Ribonuclease Inhibitor"/>
    <property type="match status" value="1"/>
</dbReference>
<dbReference type="OMA" id="CWKMMFT"/>
<dbReference type="Gene3D" id="3.30.200.20">
    <property type="entry name" value="Phosphorylase Kinase, domain 1"/>
    <property type="match status" value="1"/>
</dbReference>
<keyword evidence="6" id="KW-0067">ATP-binding</keyword>
<dbReference type="SUPFAM" id="SSF56112">
    <property type="entry name" value="Protein kinase-like (PK-like)"/>
    <property type="match status" value="1"/>
</dbReference>
<evidence type="ECO:0000259" key="14">
    <source>
        <dbReference type="PROSITE" id="PS50011"/>
    </source>
</evidence>
<dbReference type="PANTHER" id="PTHR46084">
    <property type="entry name" value="PROTEIN MALE DISCOVERER 2"/>
    <property type="match status" value="1"/>
</dbReference>
<dbReference type="FunFam" id="3.80.10.10:FF:000101">
    <property type="entry name" value="LRR receptor-like serine/threonine-protein kinase ERECTA"/>
    <property type="match status" value="1"/>
</dbReference>
<dbReference type="Pfam" id="PF08263">
    <property type="entry name" value="LRRNT_2"/>
    <property type="match status" value="1"/>
</dbReference>
<dbReference type="InterPro" id="IPR001611">
    <property type="entry name" value="Leu-rich_rpt"/>
</dbReference>
<keyword evidence="4" id="KW-0677">Repeat</keyword>
<feature type="signal peptide" evidence="13">
    <location>
        <begin position="1"/>
        <end position="37"/>
    </location>
</feature>
<evidence type="ECO:0000256" key="11">
    <source>
        <dbReference type="ARBA" id="ARBA00046288"/>
    </source>
</evidence>
<dbReference type="InterPro" id="IPR032675">
    <property type="entry name" value="LRR_dom_sf"/>
</dbReference>
<evidence type="ECO:0000256" key="1">
    <source>
        <dbReference type="ARBA" id="ARBA00022614"/>
    </source>
</evidence>
<dbReference type="FunFam" id="3.30.200.20:FF:000489">
    <property type="entry name" value="Inactive receptor-like serine/threonine-protein kinase"/>
    <property type="match status" value="1"/>
</dbReference>
<dbReference type="AlphaFoldDB" id="A0A4U6V836"/>
<accession>A0A4U6V836</accession>
<gene>
    <name evidence="15" type="ORF">SEVIR_3G011700v2</name>
</gene>
<keyword evidence="8 12" id="KW-0472">Membrane</keyword>
<feature type="domain" description="Protein kinase" evidence="14">
    <location>
        <begin position="412"/>
        <end position="688"/>
    </location>
</feature>
<keyword evidence="16" id="KW-1185">Reference proteome</keyword>
<evidence type="ECO:0000256" key="6">
    <source>
        <dbReference type="ARBA" id="ARBA00022840"/>
    </source>
</evidence>
<dbReference type="Gene3D" id="1.10.510.10">
    <property type="entry name" value="Transferase(Phosphotransferase) domain 1"/>
    <property type="match status" value="1"/>
</dbReference>
<proteinExistence type="predicted"/>
<evidence type="ECO:0000256" key="4">
    <source>
        <dbReference type="ARBA" id="ARBA00022737"/>
    </source>
</evidence>
<keyword evidence="10" id="KW-0325">Glycoprotein</keyword>
<dbReference type="Pfam" id="PF00560">
    <property type="entry name" value="LRR_1"/>
    <property type="match status" value="2"/>
</dbReference>
<evidence type="ECO:0000313" key="15">
    <source>
        <dbReference type="EMBL" id="TKW23813.1"/>
    </source>
</evidence>
<dbReference type="InterPro" id="IPR001245">
    <property type="entry name" value="Ser-Thr/Tyr_kinase_cat_dom"/>
</dbReference>
<evidence type="ECO:0000256" key="2">
    <source>
        <dbReference type="ARBA" id="ARBA00022692"/>
    </source>
</evidence>
<dbReference type="PANTHER" id="PTHR46084:SF41">
    <property type="entry name" value="LRR RECEPTOR-LIKE SERINE_THREONINE-PROTEIN KINASE-RELATED"/>
    <property type="match status" value="1"/>
</dbReference>
<dbReference type="GO" id="GO:0005524">
    <property type="term" value="F:ATP binding"/>
    <property type="evidence" value="ECO:0007669"/>
    <property type="project" value="UniProtKB-KW"/>
</dbReference>
<evidence type="ECO:0000256" key="12">
    <source>
        <dbReference type="SAM" id="Phobius"/>
    </source>
</evidence>
<evidence type="ECO:0000313" key="16">
    <source>
        <dbReference type="Proteomes" id="UP000298652"/>
    </source>
</evidence>
<evidence type="ECO:0000256" key="13">
    <source>
        <dbReference type="SAM" id="SignalP"/>
    </source>
</evidence>
<sequence length="710" mass="77836">MSGRWAAAAPTPVPSLLQVLLALQCGVVFLQCSAASAMSRDGECYFLLLFRSSFSTGNLCGFCANSCSLNLRPLCSPSVPLLGVSALMAFKRAIIEDPHSVLSDWTDADGNACDWHGVICSAPQGSVISLKLSNSSLKGFIAPDLGRLSFLQELYLDHNLLFGTIPKQIGSLRNLRVLDLSVNRLTGPIPSELGGLNSVSLINFHSNGLTGNIPPELGKLQNLVELRLDRNRLKGSIPGSNAASFSPTANIGSTAHNGLCPSPRSYFGDFSYNFLVGKIPPCLKYLPRSSFQGNCFQDEYSTQQRALQICISGSTGQRGGINGAKHPVHKHEKMQQPTWLLVLEIATGVLLVVFVITGIVTASRSCKLKPSIRISSWNRSKSWSDEITVLIDSDMLKSLPKLSRQELEVACEDFSNIIGSTPETVVYKGTMKDGPEVSVISLCAFEGHWTSHHELFYQNKVIDLARLNHENIAKFLGYCRESDPFSRMLVFEYASNGTLFEHLHYGEGAQLSWLRRMKIAIGIAQGLRYLHTELQPPFAISELNSNSVYVTEDFTPKLVDFECWKMMFSKHEKAPSHFNSKASFPGHGDSAEDLHADIQGNTYAFGVILLEIISGRLPYCKDKGYLVDWATKFLQQPDEIGKLVDPELSNVRTEDLAVLCSVVSRCIDPDPSKRPSMQIITGVLENGIDLSAAAILKESSLAWAELALAL</sequence>
<evidence type="ECO:0000256" key="10">
    <source>
        <dbReference type="ARBA" id="ARBA00023180"/>
    </source>
</evidence>
<dbReference type="GO" id="GO:0004672">
    <property type="term" value="F:protein kinase activity"/>
    <property type="evidence" value="ECO:0007669"/>
    <property type="project" value="InterPro"/>
</dbReference>
<dbReference type="SUPFAM" id="SSF52058">
    <property type="entry name" value="L domain-like"/>
    <property type="match status" value="1"/>
</dbReference>
<dbReference type="Proteomes" id="UP000298652">
    <property type="component" value="Chromosome 3"/>
</dbReference>
<organism evidence="15 16">
    <name type="scientific">Setaria viridis</name>
    <name type="common">Green bristlegrass</name>
    <name type="synonym">Setaria italica subsp. viridis</name>
    <dbReference type="NCBI Taxonomy" id="4556"/>
    <lineage>
        <taxon>Eukaryota</taxon>
        <taxon>Viridiplantae</taxon>
        <taxon>Streptophyta</taxon>
        <taxon>Embryophyta</taxon>
        <taxon>Tracheophyta</taxon>
        <taxon>Spermatophyta</taxon>
        <taxon>Magnoliopsida</taxon>
        <taxon>Liliopsida</taxon>
        <taxon>Poales</taxon>
        <taxon>Poaceae</taxon>
        <taxon>PACMAD clade</taxon>
        <taxon>Panicoideae</taxon>
        <taxon>Panicodae</taxon>
        <taxon>Paniceae</taxon>
        <taxon>Cenchrinae</taxon>
        <taxon>Setaria</taxon>
    </lineage>
</organism>
<dbReference type="InterPro" id="IPR000719">
    <property type="entry name" value="Prot_kinase_dom"/>
</dbReference>
<dbReference type="InterPro" id="IPR013210">
    <property type="entry name" value="LRR_N_plant-typ"/>
</dbReference>
<comment type="subcellular location">
    <subcellularLocation>
        <location evidence="11">Endomembrane system</location>
        <topology evidence="11">Single-pass type I membrane protein</topology>
    </subcellularLocation>
</comment>
<keyword evidence="5" id="KW-0547">Nucleotide-binding</keyword>
<dbReference type="Gramene" id="TKW23813">
    <property type="protein sequence ID" value="TKW23813"/>
    <property type="gene ID" value="SEVIR_3G011700v2"/>
</dbReference>
<evidence type="ECO:0000256" key="9">
    <source>
        <dbReference type="ARBA" id="ARBA00023170"/>
    </source>
</evidence>
<evidence type="ECO:0000256" key="8">
    <source>
        <dbReference type="ARBA" id="ARBA00023136"/>
    </source>
</evidence>
<dbReference type="Pfam" id="PF07714">
    <property type="entry name" value="PK_Tyr_Ser-Thr"/>
    <property type="match status" value="1"/>
</dbReference>
<keyword evidence="7 12" id="KW-1133">Transmembrane helix</keyword>
<keyword evidence="2 12" id="KW-0812">Transmembrane</keyword>
<keyword evidence="1" id="KW-0433">Leucine-rich repeat</keyword>
<dbReference type="EMBL" id="CM016554">
    <property type="protein sequence ID" value="TKW23813.1"/>
    <property type="molecule type" value="Genomic_DNA"/>
</dbReference>
<name>A0A4U6V836_SETVI</name>
<dbReference type="InterPro" id="IPR011009">
    <property type="entry name" value="Kinase-like_dom_sf"/>
</dbReference>
<protein>
    <recommendedName>
        <fullName evidence="14">Protein kinase domain-containing protein</fullName>
    </recommendedName>
</protein>
<feature type="chain" id="PRO_5020185257" description="Protein kinase domain-containing protein" evidence="13">
    <location>
        <begin position="38"/>
        <end position="710"/>
    </location>
</feature>
<evidence type="ECO:0000256" key="3">
    <source>
        <dbReference type="ARBA" id="ARBA00022729"/>
    </source>
</evidence>
<keyword evidence="9" id="KW-0675">Receptor</keyword>
<reference evidence="15" key="1">
    <citation type="submission" date="2019-03" db="EMBL/GenBank/DDBJ databases">
        <title>WGS assembly of Setaria viridis.</title>
        <authorList>
            <person name="Huang P."/>
            <person name="Jenkins J."/>
            <person name="Grimwood J."/>
            <person name="Barry K."/>
            <person name="Healey A."/>
            <person name="Mamidi S."/>
            <person name="Sreedasyam A."/>
            <person name="Shu S."/>
            <person name="Feldman M."/>
            <person name="Wu J."/>
            <person name="Yu Y."/>
            <person name="Chen C."/>
            <person name="Johnson J."/>
            <person name="Rokhsar D."/>
            <person name="Baxter I."/>
            <person name="Schmutz J."/>
            <person name="Brutnell T."/>
            <person name="Kellogg E."/>
        </authorList>
    </citation>
    <scope>NUCLEOTIDE SEQUENCE [LARGE SCALE GENOMIC DNA]</scope>
</reference>
<evidence type="ECO:0000256" key="7">
    <source>
        <dbReference type="ARBA" id="ARBA00022989"/>
    </source>
</evidence>
<keyword evidence="3 13" id="KW-0732">Signal</keyword>
<dbReference type="PROSITE" id="PS50011">
    <property type="entry name" value="PROTEIN_KINASE_DOM"/>
    <property type="match status" value="1"/>
</dbReference>